<dbReference type="InterPro" id="IPR000845">
    <property type="entry name" value="Nucleoside_phosphorylase_d"/>
</dbReference>
<evidence type="ECO:0000256" key="2">
    <source>
        <dbReference type="ARBA" id="ARBA00011974"/>
    </source>
</evidence>
<evidence type="ECO:0000313" key="7">
    <source>
        <dbReference type="EMBL" id="SES35337.1"/>
    </source>
</evidence>
<evidence type="ECO:0000256" key="4">
    <source>
        <dbReference type="ARBA" id="ARBA00022801"/>
    </source>
</evidence>
<dbReference type="PANTHER" id="PTHR46832">
    <property type="entry name" value="5'-METHYLTHIOADENOSINE/S-ADENOSYLHOMOCYSTEINE NUCLEOSIDASE"/>
    <property type="match status" value="1"/>
</dbReference>
<dbReference type="AlphaFoldDB" id="A0A1H9WNS0"/>
<comment type="pathway">
    <text evidence="1">Amino-acid biosynthesis; L-methionine biosynthesis via salvage pathway; S-methyl-5-thio-alpha-D-ribose 1-phosphate from S-methyl-5'-thioadenosine (hydrolase route): step 1/2.</text>
</comment>
<sequence length="237" mass="25717">MAIGIIGAMDEEIDYFQEYIEKSVKVEKGHQTFYKGNWNGEETVLVKSGVGKVNAAMAAQKMIDLFDVTKIIFTGVAGAANPSLNVGDILISVSCQQHDIDASPLGFKKGTIPMFNGPSDFKADPVLVDTAYNSAQKTAGQQKVLKGKVVSGDQFIADKEKIRELRELFNADCVEMEGAAVAQAACFNNIPYVVIRSISDKANGEANRSFQDFMKTAADNSAKIVADMMKSIKNEEN</sequence>
<dbReference type="UniPathway" id="UPA00904">
    <property type="reaction ID" value="UER00871"/>
</dbReference>
<feature type="domain" description="Nucleoside phosphorylase" evidence="6">
    <location>
        <begin position="3"/>
        <end position="228"/>
    </location>
</feature>
<accession>A0A1H9WNS0</accession>
<keyword evidence="4" id="KW-0378">Hydrolase</keyword>
<dbReference type="InterPro" id="IPR035994">
    <property type="entry name" value="Nucleoside_phosphorylase_sf"/>
</dbReference>
<dbReference type="Proteomes" id="UP000198571">
    <property type="component" value="Unassembled WGS sequence"/>
</dbReference>
<reference evidence="8" key="1">
    <citation type="submission" date="2016-10" db="EMBL/GenBank/DDBJ databases">
        <authorList>
            <person name="Varghese N."/>
            <person name="Submissions S."/>
        </authorList>
    </citation>
    <scope>NUCLEOTIDE SEQUENCE [LARGE SCALE GENOMIC DNA]</scope>
    <source>
        <strain evidence="8">S9</strain>
    </source>
</reference>
<dbReference type="RefSeq" id="WP_093054963.1">
    <property type="nucleotide sequence ID" value="NZ_FOGT01000018.1"/>
</dbReference>
<dbReference type="NCBIfam" id="TIGR01704">
    <property type="entry name" value="MTA_SAH-Nsdase"/>
    <property type="match status" value="1"/>
</dbReference>
<gene>
    <name evidence="7" type="ORF">SAMN05518684_11850</name>
</gene>
<dbReference type="GO" id="GO:0019509">
    <property type="term" value="P:L-methionine salvage from methylthioadenosine"/>
    <property type="evidence" value="ECO:0007669"/>
    <property type="project" value="UniProtKB-UniPathway"/>
</dbReference>
<dbReference type="OrthoDB" id="9792278at2"/>
<dbReference type="GO" id="GO:0008930">
    <property type="term" value="F:methylthioadenosine nucleosidase activity"/>
    <property type="evidence" value="ECO:0007669"/>
    <property type="project" value="InterPro"/>
</dbReference>
<dbReference type="EMBL" id="FOGT01000018">
    <property type="protein sequence ID" value="SES35337.1"/>
    <property type="molecule type" value="Genomic_DNA"/>
</dbReference>
<protein>
    <recommendedName>
        <fullName evidence="2">adenosylhomocysteine nucleosidase</fullName>
        <ecNumber evidence="2">3.2.2.9</ecNumber>
    </recommendedName>
</protein>
<keyword evidence="3" id="KW-0028">Amino-acid biosynthesis</keyword>
<keyword evidence="8" id="KW-1185">Reference proteome</keyword>
<dbReference type="SUPFAM" id="SSF53167">
    <property type="entry name" value="Purine and uridine phosphorylases"/>
    <property type="match status" value="1"/>
</dbReference>
<evidence type="ECO:0000256" key="3">
    <source>
        <dbReference type="ARBA" id="ARBA00022605"/>
    </source>
</evidence>
<dbReference type="Pfam" id="PF01048">
    <property type="entry name" value="PNP_UDP_1"/>
    <property type="match status" value="1"/>
</dbReference>
<dbReference type="GO" id="GO:0005829">
    <property type="term" value="C:cytosol"/>
    <property type="evidence" value="ECO:0007669"/>
    <property type="project" value="TreeGrafter"/>
</dbReference>
<proteinExistence type="predicted"/>
<dbReference type="GO" id="GO:0008782">
    <property type="term" value="F:adenosylhomocysteine nucleosidase activity"/>
    <property type="evidence" value="ECO:0007669"/>
    <property type="project" value="UniProtKB-EC"/>
</dbReference>
<organism evidence="7 8">
    <name type="scientific">Salipaludibacillus aurantiacus</name>
    <dbReference type="NCBI Taxonomy" id="1601833"/>
    <lineage>
        <taxon>Bacteria</taxon>
        <taxon>Bacillati</taxon>
        <taxon>Bacillota</taxon>
        <taxon>Bacilli</taxon>
        <taxon>Bacillales</taxon>
        <taxon>Bacillaceae</taxon>
    </lineage>
</organism>
<dbReference type="NCBIfam" id="NF004079">
    <property type="entry name" value="PRK05584.1"/>
    <property type="match status" value="1"/>
</dbReference>
<dbReference type="Gene3D" id="3.40.50.1580">
    <property type="entry name" value="Nucleoside phosphorylase domain"/>
    <property type="match status" value="1"/>
</dbReference>
<dbReference type="EC" id="3.2.2.9" evidence="2"/>
<dbReference type="GO" id="GO:0019284">
    <property type="term" value="P:L-methionine salvage from S-adenosylmethionine"/>
    <property type="evidence" value="ECO:0007669"/>
    <property type="project" value="TreeGrafter"/>
</dbReference>
<dbReference type="InterPro" id="IPR010049">
    <property type="entry name" value="MTA_SAH_Nsdase"/>
</dbReference>
<name>A0A1H9WNS0_9BACI</name>
<keyword evidence="5" id="KW-0486">Methionine biosynthesis</keyword>
<dbReference type="STRING" id="1601833.SAMN05518684_11850"/>
<dbReference type="GO" id="GO:0009164">
    <property type="term" value="P:nucleoside catabolic process"/>
    <property type="evidence" value="ECO:0007669"/>
    <property type="project" value="InterPro"/>
</dbReference>
<evidence type="ECO:0000259" key="6">
    <source>
        <dbReference type="Pfam" id="PF01048"/>
    </source>
</evidence>
<dbReference type="PANTHER" id="PTHR46832:SF1">
    <property type="entry name" value="5'-METHYLTHIOADENOSINE_S-ADENOSYLHOMOCYSTEINE NUCLEOSIDASE"/>
    <property type="match status" value="1"/>
</dbReference>
<evidence type="ECO:0000256" key="1">
    <source>
        <dbReference type="ARBA" id="ARBA00004945"/>
    </source>
</evidence>
<evidence type="ECO:0000313" key="8">
    <source>
        <dbReference type="Proteomes" id="UP000198571"/>
    </source>
</evidence>
<dbReference type="CDD" id="cd09008">
    <property type="entry name" value="MTAN"/>
    <property type="match status" value="1"/>
</dbReference>
<evidence type="ECO:0000256" key="5">
    <source>
        <dbReference type="ARBA" id="ARBA00023167"/>
    </source>
</evidence>